<evidence type="ECO:0000256" key="1">
    <source>
        <dbReference type="ARBA" id="ARBA00003555"/>
    </source>
</evidence>
<reference evidence="14 15" key="1">
    <citation type="submission" date="2019-10" db="EMBL/GenBank/DDBJ databases">
        <authorList>
            <person name="Palmer J.M."/>
        </authorList>
    </citation>
    <scope>NUCLEOTIDE SEQUENCE [LARGE SCALE GENOMIC DNA]</scope>
    <source>
        <strain evidence="14 15">TWF718</strain>
    </source>
</reference>
<evidence type="ECO:0000256" key="4">
    <source>
        <dbReference type="ARBA" id="ARBA00012851"/>
    </source>
</evidence>
<evidence type="ECO:0000256" key="9">
    <source>
        <dbReference type="ARBA" id="ARBA00030073"/>
    </source>
</evidence>
<comment type="catalytic activity">
    <reaction evidence="12">
        <text>2,5-diamino-6-(1-D-ribitylamino)pyrimidin-4(3H)-one 5'-phosphate + NADP(+) = 2,5-diamino-6-(1-D-ribosylamino)pyrimidin-4(3H)-one 5'-phosphate + NADPH + H(+)</text>
        <dbReference type="Rhea" id="RHEA:27278"/>
        <dbReference type="ChEBI" id="CHEBI:15378"/>
        <dbReference type="ChEBI" id="CHEBI:57783"/>
        <dbReference type="ChEBI" id="CHEBI:58349"/>
        <dbReference type="ChEBI" id="CHEBI:58890"/>
        <dbReference type="ChEBI" id="CHEBI:59545"/>
        <dbReference type="EC" id="1.1.1.302"/>
    </reaction>
</comment>
<evidence type="ECO:0000256" key="10">
    <source>
        <dbReference type="ARBA" id="ARBA00031630"/>
    </source>
</evidence>
<dbReference type="Pfam" id="PF01872">
    <property type="entry name" value="RibD_C"/>
    <property type="match status" value="1"/>
</dbReference>
<keyword evidence="15" id="KW-1185">Reference proteome</keyword>
<dbReference type="InterPro" id="IPR024072">
    <property type="entry name" value="DHFR-like_dom_sf"/>
</dbReference>
<dbReference type="InterPro" id="IPR002734">
    <property type="entry name" value="RibDG_C"/>
</dbReference>
<keyword evidence="6" id="KW-0686">Riboflavin biosynthesis</keyword>
<gene>
    <name evidence="14" type="primary">RIB7</name>
    <name evidence="14" type="ORF">TWF718_005507</name>
</gene>
<keyword evidence="8" id="KW-0560">Oxidoreductase</keyword>
<dbReference type="EC" id="1.1.1.302" evidence="4"/>
<evidence type="ECO:0000256" key="2">
    <source>
        <dbReference type="ARBA" id="ARBA00005104"/>
    </source>
</evidence>
<evidence type="ECO:0000256" key="7">
    <source>
        <dbReference type="ARBA" id="ARBA00022857"/>
    </source>
</evidence>
<organism evidence="14 15">
    <name type="scientific">Orbilia javanica</name>
    <dbReference type="NCBI Taxonomy" id="47235"/>
    <lineage>
        <taxon>Eukaryota</taxon>
        <taxon>Fungi</taxon>
        <taxon>Dikarya</taxon>
        <taxon>Ascomycota</taxon>
        <taxon>Pezizomycotina</taxon>
        <taxon>Orbiliomycetes</taxon>
        <taxon>Orbiliales</taxon>
        <taxon>Orbiliaceae</taxon>
        <taxon>Orbilia</taxon>
    </lineage>
</organism>
<dbReference type="GO" id="GO:0009231">
    <property type="term" value="P:riboflavin biosynthetic process"/>
    <property type="evidence" value="ECO:0007669"/>
    <property type="project" value="UniProtKB-KW"/>
</dbReference>
<evidence type="ECO:0000313" key="14">
    <source>
        <dbReference type="EMBL" id="KAK6347668.1"/>
    </source>
</evidence>
<evidence type="ECO:0000256" key="12">
    <source>
        <dbReference type="ARBA" id="ARBA00049020"/>
    </source>
</evidence>
<keyword evidence="7" id="KW-0521">NADP</keyword>
<dbReference type="EMBL" id="JAVHNR010000003">
    <property type="protein sequence ID" value="KAK6347668.1"/>
    <property type="molecule type" value="Genomic_DNA"/>
</dbReference>
<dbReference type="PANTHER" id="PTHR38011:SF7">
    <property type="entry name" value="2,5-DIAMINO-6-RIBOSYLAMINO-4(3H)-PYRIMIDINONE 5'-PHOSPHATE REDUCTASE"/>
    <property type="match status" value="1"/>
</dbReference>
<dbReference type="Gene3D" id="3.40.430.10">
    <property type="entry name" value="Dihydrofolate Reductase, subunit A"/>
    <property type="match status" value="1"/>
</dbReference>
<evidence type="ECO:0000256" key="8">
    <source>
        <dbReference type="ARBA" id="ARBA00023002"/>
    </source>
</evidence>
<dbReference type="AlphaFoldDB" id="A0AAN8N3P6"/>
<evidence type="ECO:0000256" key="11">
    <source>
        <dbReference type="ARBA" id="ARBA00047550"/>
    </source>
</evidence>
<sequence>MSSVLKFPDDLVAQFEPYSPLPGPHDFPSVTLTFACSLDSALSLAPGVQTHLSGPATKSMTHYLRTLHSAILVGVSTAVADDPGLNSRLEGAKHQPIPIILDPKARWDITESSRVVQTARDGKGRAPWILINSKHWDDEAVVNRRGMLQKYGGGYIGIPADESGKFSWRTLLSKLKQELAIDSVMVEGGGNVINSLLEDGESRQFVHNVIVTIAPTWLGKGGVVVSPERKPDASGAYKPPRLSKVKWIPMDEDVVLCGKLSN</sequence>
<protein>
    <recommendedName>
        <fullName evidence="5">2,5-diamino-6-ribosylamino-4(3H)-pyrimidinone 5'-phosphate reductase</fullName>
        <ecNumber evidence="4">1.1.1.302</ecNumber>
    </recommendedName>
    <alternativeName>
        <fullName evidence="10">2,5-diamino-6-(5-phospho-D-ribosylamino)pyrimidin-4(3H)-one reductase</fullName>
    </alternativeName>
    <alternativeName>
        <fullName evidence="9">2,5-diamino-6-ribitylamino-4(3H)-pyrimidinone 5'-phosphate synthase</fullName>
    </alternativeName>
</protein>
<dbReference type="GO" id="GO:0008703">
    <property type="term" value="F:5-amino-6-(5-phosphoribosylamino)uracil reductase activity"/>
    <property type="evidence" value="ECO:0007669"/>
    <property type="project" value="InterPro"/>
</dbReference>
<evidence type="ECO:0000259" key="13">
    <source>
        <dbReference type="Pfam" id="PF01872"/>
    </source>
</evidence>
<dbReference type="InterPro" id="IPR050765">
    <property type="entry name" value="Riboflavin_Biosynth_HTPR"/>
</dbReference>
<evidence type="ECO:0000313" key="15">
    <source>
        <dbReference type="Proteomes" id="UP001313282"/>
    </source>
</evidence>
<evidence type="ECO:0000256" key="6">
    <source>
        <dbReference type="ARBA" id="ARBA00022619"/>
    </source>
</evidence>
<feature type="domain" description="Bacterial bifunctional deaminase-reductase C-terminal" evidence="13">
    <location>
        <begin position="28"/>
        <end position="256"/>
    </location>
</feature>
<evidence type="ECO:0000256" key="5">
    <source>
        <dbReference type="ARBA" id="ARBA00015035"/>
    </source>
</evidence>
<evidence type="ECO:0000256" key="3">
    <source>
        <dbReference type="ARBA" id="ARBA00009723"/>
    </source>
</evidence>
<comment type="catalytic activity">
    <reaction evidence="11">
        <text>2,5-diamino-6-(1-D-ribitylamino)pyrimidin-4(3H)-one 5'-phosphate + NAD(+) = 2,5-diamino-6-(1-D-ribosylamino)pyrimidin-4(3H)-one 5'-phosphate + NADH + H(+)</text>
        <dbReference type="Rhea" id="RHEA:27274"/>
        <dbReference type="ChEBI" id="CHEBI:15378"/>
        <dbReference type="ChEBI" id="CHEBI:57540"/>
        <dbReference type="ChEBI" id="CHEBI:57945"/>
        <dbReference type="ChEBI" id="CHEBI:58890"/>
        <dbReference type="ChEBI" id="CHEBI:59545"/>
        <dbReference type="EC" id="1.1.1.302"/>
    </reaction>
</comment>
<comment type="pathway">
    <text evidence="2">Cofactor biosynthesis; riboflavin biosynthesis.</text>
</comment>
<dbReference type="Proteomes" id="UP001313282">
    <property type="component" value="Unassembled WGS sequence"/>
</dbReference>
<accession>A0AAN8N3P6</accession>
<name>A0AAN8N3P6_9PEZI</name>
<comment type="similarity">
    <text evidence="3">Belongs to the HTP reductase family.</text>
</comment>
<comment type="caution">
    <text evidence="14">The sequence shown here is derived from an EMBL/GenBank/DDBJ whole genome shotgun (WGS) entry which is preliminary data.</text>
</comment>
<comment type="function">
    <text evidence="1">Catalyzes an early step in riboflavin biosynthesis, the NADPH-dependent reduction of the ribose side chain of 2,5-diamino-6-ribosylamino-4(3H)-pyrimidinone 5'-phosphate, yielding 2,5-diamino-6-ribitylamino-4(3H)-pyrimidinone 5'-phosphate.</text>
</comment>
<dbReference type="PANTHER" id="PTHR38011">
    <property type="entry name" value="DIHYDROFOLATE REDUCTASE FAMILY PROTEIN (AFU_ORTHOLOGUE AFUA_8G06820)"/>
    <property type="match status" value="1"/>
</dbReference>
<dbReference type="SUPFAM" id="SSF53597">
    <property type="entry name" value="Dihydrofolate reductase-like"/>
    <property type="match status" value="1"/>
</dbReference>
<proteinExistence type="inferred from homology"/>